<gene>
    <name evidence="3" type="ORF">BD311DRAFT_856571</name>
</gene>
<evidence type="ECO:0000256" key="1">
    <source>
        <dbReference type="SAM" id="MobiDB-lite"/>
    </source>
</evidence>
<dbReference type="Proteomes" id="UP000292957">
    <property type="component" value="Unassembled WGS sequence"/>
</dbReference>
<name>A0A4Q9N134_9APHY</name>
<organism evidence="3">
    <name type="scientific">Dichomitus squalens</name>
    <dbReference type="NCBI Taxonomy" id="114155"/>
    <lineage>
        <taxon>Eukaryota</taxon>
        <taxon>Fungi</taxon>
        <taxon>Dikarya</taxon>
        <taxon>Basidiomycota</taxon>
        <taxon>Agaricomycotina</taxon>
        <taxon>Agaricomycetes</taxon>
        <taxon>Polyporales</taxon>
        <taxon>Polyporaceae</taxon>
        <taxon>Dichomitus</taxon>
    </lineage>
</organism>
<feature type="compositionally biased region" description="Basic and acidic residues" evidence="1">
    <location>
        <begin position="157"/>
        <end position="166"/>
    </location>
</feature>
<evidence type="ECO:0000313" key="3">
    <source>
        <dbReference type="EMBL" id="TBU32611.1"/>
    </source>
</evidence>
<feature type="region of interest" description="Disordered" evidence="1">
    <location>
        <begin position="138"/>
        <end position="179"/>
    </location>
</feature>
<accession>A0A4Q9N134</accession>
<sequence length="475" mass="50981">MDAKLGGHRRNAPRRRGDNPGAPSPPRAVSSTHSSVATGTGPLEFNTAAPTGVVITSAPPLVSGSNIVITSSSPTQSTSSTPSPSETSAAASSASSKSQLPIGTVIAACVGAFIGVVVLLILFYAWYKRSTDRMTAAARRNAENKAEQQRQPAKQFKQLDDQEKPRGAAPPTSPTARDQQEVDANFSMFKKSPSVRSAYTTKTGTEDLNHFDLPQLEFTKYHPTLAQELSLEAPEKPFAVAGRQNSGVSWDGETLGDDSFLSLRSVRVESGTMSPTMVMAKMTPPATSSAPHKWESAEVLQVEEDASSSSQPKNPFAEMAEEQRSRSNNPFFNAQDMQRTSRAMRSRSNSRTSRGQSIVRPDSRATVTQHTNPFLDLHEAVPVSAVEMPQMDALSPSAGFQTKSVPSGASAQAFVNERAMESLIAALDLSKEEVEARLRVVSMQGSTYSAYSENDDSDIATVREFPLPPGTTSRP</sequence>
<evidence type="ECO:0000256" key="2">
    <source>
        <dbReference type="SAM" id="Phobius"/>
    </source>
</evidence>
<reference evidence="3" key="1">
    <citation type="submission" date="2019-01" db="EMBL/GenBank/DDBJ databases">
        <title>Draft genome sequences of three monokaryotic isolates of the white-rot basidiomycete fungus Dichomitus squalens.</title>
        <authorList>
            <consortium name="DOE Joint Genome Institute"/>
            <person name="Lopez S.C."/>
            <person name="Andreopoulos B."/>
            <person name="Pangilinan J."/>
            <person name="Lipzen A."/>
            <person name="Riley R."/>
            <person name="Ahrendt S."/>
            <person name="Ng V."/>
            <person name="Barry K."/>
            <person name="Daum C."/>
            <person name="Grigoriev I.V."/>
            <person name="Hilden K.S."/>
            <person name="Makela M.R."/>
            <person name="de Vries R.P."/>
        </authorList>
    </citation>
    <scope>NUCLEOTIDE SEQUENCE [LARGE SCALE GENOMIC DNA]</scope>
    <source>
        <strain evidence="3">OM18370.1</strain>
    </source>
</reference>
<feature type="region of interest" description="Disordered" evidence="1">
    <location>
        <begin position="72"/>
        <end position="97"/>
    </location>
</feature>
<dbReference type="AlphaFoldDB" id="A0A4Q9N134"/>
<feature type="region of interest" description="Disordered" evidence="1">
    <location>
        <begin position="1"/>
        <end position="45"/>
    </location>
</feature>
<feature type="transmembrane region" description="Helical" evidence="2">
    <location>
        <begin position="105"/>
        <end position="127"/>
    </location>
</feature>
<keyword evidence="2" id="KW-1133">Transmembrane helix</keyword>
<feature type="region of interest" description="Disordered" evidence="1">
    <location>
        <begin position="300"/>
        <end position="373"/>
    </location>
</feature>
<keyword evidence="2" id="KW-0812">Transmembrane</keyword>
<feature type="region of interest" description="Disordered" evidence="1">
    <location>
        <begin position="449"/>
        <end position="475"/>
    </location>
</feature>
<dbReference type="OrthoDB" id="2670057at2759"/>
<feature type="compositionally biased region" description="Polar residues" evidence="1">
    <location>
        <begin position="29"/>
        <end position="38"/>
    </location>
</feature>
<keyword evidence="2" id="KW-0472">Membrane</keyword>
<feature type="compositionally biased region" description="Polar residues" evidence="1">
    <location>
        <begin position="326"/>
        <end position="356"/>
    </location>
</feature>
<proteinExistence type="predicted"/>
<protein>
    <submittedName>
        <fullName evidence="3">Uncharacterized protein</fullName>
    </submittedName>
</protein>
<dbReference type="EMBL" id="ML143394">
    <property type="protein sequence ID" value="TBU32611.1"/>
    <property type="molecule type" value="Genomic_DNA"/>
</dbReference>
<feature type="compositionally biased region" description="Basic residues" evidence="1">
    <location>
        <begin position="1"/>
        <end position="14"/>
    </location>
</feature>